<dbReference type="AlphaFoldDB" id="A0A0U5FHJ4"/>
<feature type="transmembrane region" description="Helical" evidence="4">
    <location>
        <begin position="12"/>
        <end position="34"/>
    </location>
</feature>
<name>A0A0U5FHJ4_XANCI</name>
<proteinExistence type="inferred from homology"/>
<comment type="caution">
    <text evidence="5">The sequence shown here is derived from an EMBL/GenBank/DDBJ whole genome shotgun (WGS) entry which is preliminary data.</text>
</comment>
<dbReference type="Proteomes" id="UP000052230">
    <property type="component" value="Unassembled WGS sequence"/>
</dbReference>
<keyword evidence="4" id="KW-0812">Transmembrane</keyword>
<reference evidence="5 7" key="1">
    <citation type="submission" date="2014-09" db="EMBL/GenBank/DDBJ databases">
        <authorList>
            <person name="Regsiter A."/>
        </authorList>
    </citation>
    <scope>NUCLEOTIDE SEQUENCE [LARGE SCALE GENOMIC DNA]</scope>
</reference>
<dbReference type="Pfam" id="PF00114">
    <property type="entry name" value="Pilin"/>
    <property type="match status" value="1"/>
</dbReference>
<dbReference type="KEGG" id="xcm:J164_03403"/>
<dbReference type="InterPro" id="IPR012902">
    <property type="entry name" value="N_methyl_site"/>
</dbReference>
<evidence type="ECO:0000313" key="5">
    <source>
        <dbReference type="EMBL" id="CEG17930.1"/>
    </source>
</evidence>
<evidence type="ECO:0000256" key="4">
    <source>
        <dbReference type="SAM" id="Phobius"/>
    </source>
</evidence>
<comment type="similarity">
    <text evidence="1 3">Belongs to the N-Me-Phe pilin family.</text>
</comment>
<dbReference type="KEGG" id="xcn:J169_03427"/>
<dbReference type="EMBL" id="JAABFR010000386">
    <property type="protein sequence ID" value="MBD4335794.1"/>
    <property type="molecule type" value="Genomic_DNA"/>
</dbReference>
<dbReference type="RefSeq" id="WP_015463526.1">
    <property type="nucleotide sequence ID" value="NZ_CAVLHM010000055.1"/>
</dbReference>
<dbReference type="KEGG" id="xcw:J162_03407"/>
<dbReference type="SUPFAM" id="SSF54523">
    <property type="entry name" value="Pili subunits"/>
    <property type="match status" value="1"/>
</dbReference>
<accession>A0A0U5FHJ4</accession>
<dbReference type="GO" id="GO:0007155">
    <property type="term" value="P:cell adhesion"/>
    <property type="evidence" value="ECO:0007669"/>
    <property type="project" value="InterPro"/>
</dbReference>
<evidence type="ECO:0000256" key="3">
    <source>
        <dbReference type="RuleBase" id="RU000389"/>
    </source>
</evidence>
<dbReference type="GO" id="GO:0009289">
    <property type="term" value="C:pilus"/>
    <property type="evidence" value="ECO:0007669"/>
    <property type="project" value="InterPro"/>
</dbReference>
<keyword evidence="3" id="KW-0281">Fimbrium</keyword>
<evidence type="ECO:0000313" key="7">
    <source>
        <dbReference type="Proteomes" id="UP000052230"/>
    </source>
</evidence>
<dbReference type="GeneID" id="66912302"/>
<dbReference type="Pfam" id="PF07963">
    <property type="entry name" value="N_methyl"/>
    <property type="match status" value="1"/>
</dbReference>
<evidence type="ECO:0000256" key="1">
    <source>
        <dbReference type="ARBA" id="ARBA00005233"/>
    </source>
</evidence>
<keyword evidence="7" id="KW-1185">Reference proteome</keyword>
<evidence type="ECO:0000256" key="2">
    <source>
        <dbReference type="ARBA" id="ARBA00022481"/>
    </source>
</evidence>
<dbReference type="KEGG" id="xcr:J163_03404"/>
<dbReference type="PROSITE" id="PS00409">
    <property type="entry name" value="PROKAR_NTER_METHYL"/>
    <property type="match status" value="1"/>
</dbReference>
<sequence>MRIEFLANKVIKGFTLIELMIVIAIIAVLASIAIPQYQIYVAKSQVAAGLAEVSPGKTRYEILVNDSEGSTLTSASAIGLTATATSRCSSISVLAPDANGAQAHAIDCTLRGNPRVNGAKLTWARDANGIWTCSTDLPLVDKDRFAPASCR</sequence>
<keyword evidence="4" id="KW-0472">Membrane</keyword>
<keyword evidence="2" id="KW-0488">Methylation</keyword>
<dbReference type="NCBIfam" id="TIGR02532">
    <property type="entry name" value="IV_pilin_GFxxxE"/>
    <property type="match status" value="1"/>
</dbReference>
<evidence type="ECO:0000313" key="6">
    <source>
        <dbReference type="EMBL" id="MBD4335794.1"/>
    </source>
</evidence>
<dbReference type="Proteomes" id="UP000653002">
    <property type="component" value="Unassembled WGS sequence"/>
</dbReference>
<dbReference type="PATRIC" id="fig|434928.28.peg.3532"/>
<reference evidence="6" key="2">
    <citation type="submission" date="2020-01" db="EMBL/GenBank/DDBJ databases">
        <authorList>
            <person name="Richard D."/>
        </authorList>
    </citation>
    <scope>NUCLEOTIDE SEQUENCE</scope>
    <source>
        <strain evidence="6">JP541</strain>
    </source>
</reference>
<dbReference type="Gene3D" id="3.30.700.10">
    <property type="entry name" value="Glycoprotein, Type 4 Pilin"/>
    <property type="match status" value="1"/>
</dbReference>
<dbReference type="EMBL" id="CCXZ01000170">
    <property type="protein sequence ID" value="CEG17930.1"/>
    <property type="molecule type" value="Genomic_DNA"/>
</dbReference>
<dbReference type="InterPro" id="IPR001082">
    <property type="entry name" value="Pilin"/>
</dbReference>
<gene>
    <name evidence="5" type="primary">fimA</name>
    <name evidence="6" type="ORF">GUH15_06920</name>
    <name evidence="5" type="ORF">XAC3562_730003</name>
</gene>
<dbReference type="InterPro" id="IPR045584">
    <property type="entry name" value="Pilin-like"/>
</dbReference>
<dbReference type="KEGG" id="xcf:J172_03419"/>
<keyword evidence="4" id="KW-1133">Transmembrane helix</keyword>
<protein>
    <submittedName>
        <fullName evidence="5">Fimbrillin</fullName>
    </submittedName>
    <submittedName>
        <fullName evidence="6">Prepilin-type N-terminal cleavage/methylation domain-containing protein</fullName>
    </submittedName>
</protein>
<organism evidence="5 7">
    <name type="scientific">Xanthomonas citri pv. citri</name>
    <dbReference type="NCBI Taxonomy" id="611301"/>
    <lineage>
        <taxon>Bacteria</taxon>
        <taxon>Pseudomonadati</taxon>
        <taxon>Pseudomonadota</taxon>
        <taxon>Gammaproteobacteria</taxon>
        <taxon>Lysobacterales</taxon>
        <taxon>Lysobacteraceae</taxon>
        <taxon>Xanthomonas</taxon>
    </lineage>
</organism>
<dbReference type="KEGG" id="xcu:J159_03404"/>